<protein>
    <submittedName>
        <fullName evidence="6">G-protein alpha subunit</fullName>
    </submittedName>
</protein>
<dbReference type="Gene3D" id="3.40.50.300">
    <property type="entry name" value="P-loop containing nucleotide triphosphate hydrolases"/>
    <property type="match status" value="1"/>
</dbReference>
<evidence type="ECO:0000256" key="5">
    <source>
        <dbReference type="PIRSR" id="PIRSR601019-2"/>
    </source>
</evidence>
<accession>A0A0F0I853</accession>
<dbReference type="SUPFAM" id="SSF52540">
    <property type="entry name" value="P-loop containing nucleoside triphosphate hydrolases"/>
    <property type="match status" value="1"/>
</dbReference>
<evidence type="ECO:0000256" key="2">
    <source>
        <dbReference type="ARBA" id="ARBA00022741"/>
    </source>
</evidence>
<evidence type="ECO:0000256" key="3">
    <source>
        <dbReference type="ARBA" id="ARBA00023134"/>
    </source>
</evidence>
<dbReference type="GO" id="GO:0005525">
    <property type="term" value="F:GTP binding"/>
    <property type="evidence" value="ECO:0007669"/>
    <property type="project" value="UniProtKB-KW"/>
</dbReference>
<proteinExistence type="predicted"/>
<reference evidence="6 7" key="1">
    <citation type="submission" date="2015-02" db="EMBL/GenBank/DDBJ databases">
        <title>Draft genome sequence of Aspergillus parasiticus SU-1.</title>
        <authorList>
            <person name="Yu J."/>
            <person name="Fedorova N."/>
            <person name="Yin Y."/>
            <person name="Losada L."/>
            <person name="Zafar N."/>
            <person name="Taujale R."/>
            <person name="Ehrlich K.C."/>
            <person name="Bhatnagar D."/>
            <person name="Cleveland T.E."/>
            <person name="Bennett J.W."/>
            <person name="Nierman W.C."/>
        </authorList>
    </citation>
    <scope>NUCLEOTIDE SEQUENCE [LARGE SCALE GENOMIC DNA]</scope>
    <source>
        <strain evidence="7">ATCC 56775 / NRRL 5862 / SRRC 143 / SU-1</strain>
    </source>
</reference>
<name>A0A0F0I853_ASPPU</name>
<sequence length="690" mass="76470">MDPLSVVGAVGSILGIIDLATRSIKTLTDLQGRYTSIGLRAKILIGQLSTLNAALGQIKQVLDLLGPGNPIGEDSQISLDITTSLSCCEAIMSLLDQRLSRVQQDHLTIREKTGILWHEKETTDFQSLLNNQVNALNLLLTALQCKSIIEQSLFLQRSESRVVFNRIKDDTSSLLWLSDSDSEMTKKSTVAEDLSLIEARFSFDTDLFSSRVYCSAARSTMVHALRGTTVKPSPGEASIISDDNATERAFSIMSNEEASSVWKPTEYRSDHKHPTRSINAGRAWSLREGLSRPRTAPSFVSSMFPTRQRSRATSLLSVRQAKRGSQWLSSIALWDLWGGEASPYSSGANSALKSIPVIDTSQRVLLLGSSKSGKSTALNVLNLLVGGPSDITQLFQSKVTVLESLNNQLRQLLEVGEGLYGTGDNVDQEYAVMRRTSDSVAQLLEALHEMPITQRQGMMAEICTGMRDIWGYVQECGFLDEVKLECIDDGAEYLLNSLDRITEPDYMPTLEDTMWCYTKSTGITMARYTNGPSEVIFCDASGSRGERKKWGRIFDGATKVLYFVDAGSYDQCLTEEHNANRLADELTLFDGVCSAEKLNHVEIVLFIHKMDKLERKLKTVPFDSTEIENWGTFSGEPQSVDDVKDYLYNTFSAIAQKSNRSISVTFTSLSRPEEFGKTILSYASSFTNML</sequence>
<keyword evidence="3" id="KW-0342">GTP-binding</keyword>
<keyword evidence="1 5" id="KW-0479">Metal-binding</keyword>
<comment type="caution">
    <text evidence="6">The sequence shown here is derived from an EMBL/GenBank/DDBJ whole genome shotgun (WGS) entry which is preliminary data.</text>
</comment>
<evidence type="ECO:0000313" key="6">
    <source>
        <dbReference type="EMBL" id="KJK63904.1"/>
    </source>
</evidence>
<dbReference type="GO" id="GO:0031683">
    <property type="term" value="F:G-protein beta/gamma-subunit complex binding"/>
    <property type="evidence" value="ECO:0007669"/>
    <property type="project" value="InterPro"/>
</dbReference>
<evidence type="ECO:0000256" key="4">
    <source>
        <dbReference type="ARBA" id="ARBA00023224"/>
    </source>
</evidence>
<dbReference type="GO" id="GO:0046872">
    <property type="term" value="F:metal ion binding"/>
    <property type="evidence" value="ECO:0007669"/>
    <property type="project" value="UniProtKB-KW"/>
</dbReference>
<dbReference type="InterPro" id="IPR027417">
    <property type="entry name" value="P-loop_NTPase"/>
</dbReference>
<keyword evidence="2" id="KW-0547">Nucleotide-binding</keyword>
<dbReference type="InterPro" id="IPR011025">
    <property type="entry name" value="GproteinA_insert"/>
</dbReference>
<dbReference type="PANTHER" id="PTHR10218">
    <property type="entry name" value="GTP-BINDING PROTEIN ALPHA SUBUNIT"/>
    <property type="match status" value="1"/>
</dbReference>
<dbReference type="EMBL" id="JZEE01000537">
    <property type="protein sequence ID" value="KJK63904.1"/>
    <property type="molecule type" value="Genomic_DNA"/>
</dbReference>
<dbReference type="STRING" id="1403190.A0A0F0I853"/>
<dbReference type="PROSITE" id="PS51882">
    <property type="entry name" value="G_ALPHA"/>
    <property type="match status" value="1"/>
</dbReference>
<evidence type="ECO:0000256" key="1">
    <source>
        <dbReference type="ARBA" id="ARBA00022723"/>
    </source>
</evidence>
<feature type="binding site" evidence="5">
    <location>
        <position position="520"/>
    </location>
    <ligand>
        <name>Mg(2+)</name>
        <dbReference type="ChEBI" id="CHEBI:18420"/>
    </ligand>
</feature>
<dbReference type="SMART" id="SM00275">
    <property type="entry name" value="G_alpha"/>
    <property type="match status" value="1"/>
</dbReference>
<dbReference type="AlphaFoldDB" id="A0A0F0I853"/>
<dbReference type="SUPFAM" id="SSF47895">
    <property type="entry name" value="Transducin (alpha subunit), insertion domain"/>
    <property type="match status" value="1"/>
</dbReference>
<dbReference type="InterPro" id="IPR001019">
    <property type="entry name" value="Gprotein_alpha_su"/>
</dbReference>
<evidence type="ECO:0000313" key="7">
    <source>
        <dbReference type="Proteomes" id="UP000033540"/>
    </source>
</evidence>
<organism evidence="6 7">
    <name type="scientific">Aspergillus parasiticus (strain ATCC 56775 / NRRL 5862 / SRRC 143 / SU-1)</name>
    <dbReference type="NCBI Taxonomy" id="1403190"/>
    <lineage>
        <taxon>Eukaryota</taxon>
        <taxon>Fungi</taxon>
        <taxon>Dikarya</taxon>
        <taxon>Ascomycota</taxon>
        <taxon>Pezizomycotina</taxon>
        <taxon>Eurotiomycetes</taxon>
        <taxon>Eurotiomycetidae</taxon>
        <taxon>Eurotiales</taxon>
        <taxon>Aspergillaceae</taxon>
        <taxon>Aspergillus</taxon>
        <taxon>Aspergillus subgen. Circumdati</taxon>
    </lineage>
</organism>
<feature type="binding site" evidence="5">
    <location>
        <position position="375"/>
    </location>
    <ligand>
        <name>Mg(2+)</name>
        <dbReference type="ChEBI" id="CHEBI:18420"/>
    </ligand>
</feature>
<dbReference type="GO" id="GO:0007188">
    <property type="term" value="P:adenylate cyclase-modulating G protein-coupled receptor signaling pathway"/>
    <property type="evidence" value="ECO:0007669"/>
    <property type="project" value="TreeGrafter"/>
</dbReference>
<dbReference type="Proteomes" id="UP000033540">
    <property type="component" value="Unassembled WGS sequence"/>
</dbReference>
<dbReference type="OrthoDB" id="5817230at2759"/>
<keyword evidence="5" id="KW-0460">Magnesium</keyword>
<dbReference type="Pfam" id="PF00503">
    <property type="entry name" value="G-alpha"/>
    <property type="match status" value="1"/>
</dbReference>
<gene>
    <name evidence="6" type="ORF">P875_00064632</name>
</gene>
<dbReference type="GO" id="GO:0003924">
    <property type="term" value="F:GTPase activity"/>
    <property type="evidence" value="ECO:0007669"/>
    <property type="project" value="InterPro"/>
</dbReference>
<keyword evidence="4" id="KW-0807">Transducer</keyword>
<dbReference type="PRINTS" id="PR00318">
    <property type="entry name" value="GPROTEINA"/>
</dbReference>
<dbReference type="FunFam" id="3.40.50.300:FF:000692">
    <property type="entry name" value="Guanine nucleotide-binding protein subunit alpha"/>
    <property type="match status" value="1"/>
</dbReference>
<dbReference type="Gene3D" id="1.10.400.10">
    <property type="entry name" value="GI Alpha 1, domain 2-like"/>
    <property type="match status" value="1"/>
</dbReference>
<dbReference type="GO" id="GO:0005834">
    <property type="term" value="C:heterotrimeric G-protein complex"/>
    <property type="evidence" value="ECO:0007669"/>
    <property type="project" value="TreeGrafter"/>
</dbReference>
<dbReference type="GO" id="GO:0005737">
    <property type="term" value="C:cytoplasm"/>
    <property type="evidence" value="ECO:0007669"/>
    <property type="project" value="TreeGrafter"/>
</dbReference>
<dbReference type="PANTHER" id="PTHR10218:SF302">
    <property type="entry name" value="GUANINE NUCLEOTIDE-BINDING PROTEIN ALPHA-5 SUBUNIT"/>
    <property type="match status" value="1"/>
</dbReference>
<dbReference type="GO" id="GO:0001664">
    <property type="term" value="F:G protein-coupled receptor binding"/>
    <property type="evidence" value="ECO:0007669"/>
    <property type="project" value="TreeGrafter"/>
</dbReference>